<dbReference type="Pfam" id="PF05145">
    <property type="entry name" value="AbrB"/>
    <property type="match status" value="1"/>
</dbReference>
<feature type="transmembrane region" description="Helical" evidence="1">
    <location>
        <begin position="265"/>
        <end position="285"/>
    </location>
</feature>
<dbReference type="PIRSF" id="PIRSF038991">
    <property type="entry name" value="Protein_AbrB"/>
    <property type="match status" value="1"/>
</dbReference>
<feature type="transmembrane region" description="Helical" evidence="1">
    <location>
        <begin position="178"/>
        <end position="196"/>
    </location>
</feature>
<comment type="caution">
    <text evidence="2">The sequence shown here is derived from an EMBL/GenBank/DDBJ whole genome shotgun (WGS) entry which is preliminary data.</text>
</comment>
<evidence type="ECO:0000313" key="2">
    <source>
        <dbReference type="EMBL" id="PWC01252.1"/>
    </source>
</evidence>
<feature type="transmembrane region" description="Helical" evidence="1">
    <location>
        <begin position="322"/>
        <end position="343"/>
    </location>
</feature>
<evidence type="ECO:0000313" key="3">
    <source>
        <dbReference type="Proteomes" id="UP000244989"/>
    </source>
</evidence>
<dbReference type="AlphaFoldDB" id="A0A2U1T5J5"/>
<evidence type="ECO:0000256" key="1">
    <source>
        <dbReference type="SAM" id="Phobius"/>
    </source>
</evidence>
<dbReference type="GO" id="GO:0010468">
    <property type="term" value="P:regulation of gene expression"/>
    <property type="evidence" value="ECO:0007669"/>
    <property type="project" value="InterPro"/>
</dbReference>
<keyword evidence="1" id="KW-0812">Transmembrane</keyword>
<feature type="transmembrane region" description="Helical" evidence="1">
    <location>
        <begin position="79"/>
        <end position="102"/>
    </location>
</feature>
<gene>
    <name evidence="2" type="ORF">DF222_08120</name>
</gene>
<proteinExistence type="predicted"/>
<keyword evidence="1" id="KW-0472">Membrane</keyword>
<keyword evidence="1" id="KW-1133">Transmembrane helix</keyword>
<feature type="transmembrane region" description="Helical" evidence="1">
    <location>
        <begin position="144"/>
        <end position="163"/>
    </location>
</feature>
<dbReference type="KEGG" id="cyz:C3B44_00460"/>
<dbReference type="InterPro" id="IPR007820">
    <property type="entry name" value="AbrB_fam"/>
</dbReference>
<feature type="transmembrane region" description="Helical" evidence="1">
    <location>
        <begin position="203"/>
        <end position="220"/>
    </location>
</feature>
<feature type="transmembrane region" description="Helical" evidence="1">
    <location>
        <begin position="232"/>
        <end position="253"/>
    </location>
</feature>
<sequence>MMRWLFVAPASVAVGALLSWLDVPAAWILGAILVSGSLVLSTGRELEVNPHFYRFARGMIGILAAVPLVGVPPGQLLGVLPAGLMVAVITVGIGIVGGLLLARSQRDISPESGVLSMLAGGASMMPAIATEVGADMRFVVLGQYLRLLAVSVTLPLVAGILTWPDNQSSALTIGGDQPWWMLLLVVTVALVGERLGRLVHLPVPSVFAPLLLTVLISWALPDGLTMAPPEALTILAFLSIGWVCGGALSVPALKAFSRNLPATIAFIVIVMAACALTAVPLVGWLDITYFEAYLATSPGALETVLALGAEGGAGYEVVGLQLIRLIMVLLVAGWLPQLLRLILRR</sequence>
<dbReference type="RefSeq" id="WP_108430633.1">
    <property type="nucleotide sequence ID" value="NZ_CP026947.1"/>
</dbReference>
<dbReference type="PANTHER" id="PTHR38457">
    <property type="entry name" value="REGULATOR ABRB-RELATED"/>
    <property type="match status" value="1"/>
</dbReference>
<dbReference type="GO" id="GO:0016020">
    <property type="term" value="C:membrane"/>
    <property type="evidence" value="ECO:0007669"/>
    <property type="project" value="InterPro"/>
</dbReference>
<dbReference type="NCBIfam" id="TIGR03082">
    <property type="entry name" value="Gneg_AbrB_dup"/>
    <property type="match status" value="1"/>
</dbReference>
<dbReference type="InterPro" id="IPR017516">
    <property type="entry name" value="AbrB_dup"/>
</dbReference>
<dbReference type="OrthoDB" id="5188485at2"/>
<accession>A0A2U1T5J5</accession>
<feature type="transmembrane region" description="Helical" evidence="1">
    <location>
        <begin position="25"/>
        <end position="43"/>
    </location>
</feature>
<dbReference type="EMBL" id="QEEZ01000015">
    <property type="protein sequence ID" value="PWC01252.1"/>
    <property type="molecule type" value="Genomic_DNA"/>
</dbReference>
<feature type="transmembrane region" description="Helical" evidence="1">
    <location>
        <begin position="55"/>
        <end position="73"/>
    </location>
</feature>
<protein>
    <submittedName>
        <fullName evidence="2">AbrB family transcriptional regulator</fullName>
    </submittedName>
</protein>
<reference evidence="3" key="1">
    <citation type="submission" date="2018-04" db="EMBL/GenBank/DDBJ databases">
        <authorList>
            <person name="Liu S."/>
            <person name="Wang Z."/>
            <person name="Li J."/>
        </authorList>
    </citation>
    <scope>NUCLEOTIDE SEQUENCE [LARGE SCALE GENOMIC DNA]</scope>
    <source>
        <strain evidence="3">2189</strain>
    </source>
</reference>
<dbReference type="Proteomes" id="UP000244989">
    <property type="component" value="Unassembled WGS sequence"/>
</dbReference>
<organism evidence="2 3">
    <name type="scientific">Corynebacterium yudongzhengii</name>
    <dbReference type="NCBI Taxonomy" id="2080740"/>
    <lineage>
        <taxon>Bacteria</taxon>
        <taxon>Bacillati</taxon>
        <taxon>Actinomycetota</taxon>
        <taxon>Actinomycetes</taxon>
        <taxon>Mycobacteriales</taxon>
        <taxon>Corynebacteriaceae</taxon>
        <taxon>Corynebacterium</taxon>
    </lineage>
</organism>
<dbReference type="PANTHER" id="PTHR38457:SF1">
    <property type="entry name" value="REGULATOR ABRB-RELATED"/>
    <property type="match status" value="1"/>
</dbReference>
<name>A0A2U1T5J5_9CORY</name>
<keyword evidence="3" id="KW-1185">Reference proteome</keyword>